<evidence type="ECO:0000313" key="3">
    <source>
        <dbReference type="EMBL" id="WOX04723.1"/>
    </source>
</evidence>
<dbReference type="PANTHER" id="PTHR11895">
    <property type="entry name" value="TRANSAMIDASE"/>
    <property type="match status" value="1"/>
</dbReference>
<evidence type="ECO:0000256" key="1">
    <source>
        <dbReference type="ARBA" id="ARBA00009199"/>
    </source>
</evidence>
<dbReference type="EMBL" id="CP137555">
    <property type="protein sequence ID" value="WOX04723.1"/>
    <property type="molecule type" value="Genomic_DNA"/>
</dbReference>
<dbReference type="SUPFAM" id="SSF75304">
    <property type="entry name" value="Amidase signature (AS) enzymes"/>
    <property type="match status" value="1"/>
</dbReference>
<dbReference type="InterPro" id="IPR036928">
    <property type="entry name" value="AS_sf"/>
</dbReference>
<sequence length="480" mass="52684">MGTDLCYLDACEALQLFRRRELSPVEVLAAQIDRYEEFGGDINAFTQTAFERAQLQAQLAERAYANGSARPLEGVSTAIKDETYILGEITTNGSRLLQENVADTTDPVPERLMAAGAIFHARTATPEFSVAAYTWSDLWGVTRNPWNRAITPGGSSGGSAAAIAAGFCTIANGTDMGGSVRIPASQCGLVGLKASHGRIPEIPPYNVDPYVHHSMLTRSVRDMVLLYNLIAGPHPVDLMSQLPKERVPAEPLPMKGMTVGVSLNLGFYSLDADVRRNTLNFVQTLRDLGAEICEVELEWDERCIRTAQIHQGAHIGHMLREKYDNPQCREQLTSYARHYFSLSAAATPECIREANDYAQQMWLSLEQAFRQCDFLICPTVCSTRVAADFDYSCDQLEIDGRVVDPVKGWFMTYPFNTLSRCPVLSLPSGIADNGVPTGVQLVARPYRDGQLLQLGLALEATLGTFITPAHHPLPAEEVIA</sequence>
<dbReference type="AlphaFoldDB" id="A0AAU0MXJ1"/>
<dbReference type="InterPro" id="IPR000120">
    <property type="entry name" value="Amidase"/>
</dbReference>
<keyword evidence="4" id="KW-1185">Reference proteome</keyword>
<dbReference type="Pfam" id="PF01425">
    <property type="entry name" value="Amidase"/>
    <property type="match status" value="1"/>
</dbReference>
<dbReference type="RefSeq" id="WP_318953199.1">
    <property type="nucleotide sequence ID" value="NZ_CP137555.1"/>
</dbReference>
<comment type="similarity">
    <text evidence="1">Belongs to the amidase family.</text>
</comment>
<dbReference type="InterPro" id="IPR023631">
    <property type="entry name" value="Amidase_dom"/>
</dbReference>
<dbReference type="Gene3D" id="3.90.1300.10">
    <property type="entry name" value="Amidase signature (AS) domain"/>
    <property type="match status" value="1"/>
</dbReference>
<dbReference type="PANTHER" id="PTHR11895:SF7">
    <property type="entry name" value="GLUTAMYL-TRNA(GLN) AMIDOTRANSFERASE SUBUNIT A, MITOCHONDRIAL"/>
    <property type="match status" value="1"/>
</dbReference>
<evidence type="ECO:0000259" key="2">
    <source>
        <dbReference type="Pfam" id="PF01425"/>
    </source>
</evidence>
<evidence type="ECO:0000313" key="4">
    <source>
        <dbReference type="Proteomes" id="UP001302477"/>
    </source>
</evidence>
<feature type="domain" description="Amidase" evidence="2">
    <location>
        <begin position="26"/>
        <end position="452"/>
    </location>
</feature>
<dbReference type="KEGG" id="mpaf:R5R33_13370"/>
<accession>A0AAU0MXJ1</accession>
<organism evidence="3 4">
    <name type="scientific">Microbulbifer pacificus</name>
    <dbReference type="NCBI Taxonomy" id="407164"/>
    <lineage>
        <taxon>Bacteria</taxon>
        <taxon>Pseudomonadati</taxon>
        <taxon>Pseudomonadota</taxon>
        <taxon>Gammaproteobacteria</taxon>
        <taxon>Cellvibrionales</taxon>
        <taxon>Microbulbiferaceae</taxon>
        <taxon>Microbulbifer</taxon>
    </lineage>
</organism>
<gene>
    <name evidence="3" type="ORF">R5R33_13370</name>
</gene>
<dbReference type="PROSITE" id="PS00571">
    <property type="entry name" value="AMIDASES"/>
    <property type="match status" value="1"/>
</dbReference>
<dbReference type="InterPro" id="IPR020556">
    <property type="entry name" value="Amidase_CS"/>
</dbReference>
<proteinExistence type="inferred from homology"/>
<dbReference type="GO" id="GO:0003824">
    <property type="term" value="F:catalytic activity"/>
    <property type="evidence" value="ECO:0007669"/>
    <property type="project" value="InterPro"/>
</dbReference>
<name>A0AAU0MXJ1_9GAMM</name>
<reference evidence="3 4" key="1">
    <citation type="submission" date="2023-10" db="EMBL/GenBank/DDBJ databases">
        <title>Description of Microbulbifer bruguierae sp. nov., isolated from the sediments of mangrove plant Bruguiera sexangula and comparative genomic analyses of the genus Microbulbifer.</title>
        <authorList>
            <person name="Long M."/>
        </authorList>
    </citation>
    <scope>NUCLEOTIDE SEQUENCE [LARGE SCALE GENOMIC DNA]</scope>
    <source>
        <strain evidence="3 4">SPO729</strain>
    </source>
</reference>
<protein>
    <submittedName>
        <fullName evidence="3">Amidase</fullName>
    </submittedName>
</protein>
<dbReference type="Proteomes" id="UP001302477">
    <property type="component" value="Chromosome"/>
</dbReference>